<feature type="signal peptide" evidence="2">
    <location>
        <begin position="1"/>
        <end position="20"/>
    </location>
</feature>
<dbReference type="RefSeq" id="WP_334484445.1">
    <property type="nucleotide sequence ID" value="NZ_JAZHRV010000001.1"/>
</dbReference>
<gene>
    <name evidence="3" type="ORF">V1286_005360</name>
</gene>
<organism evidence="3 4">
    <name type="scientific">Bradyrhizobium algeriense</name>
    <dbReference type="NCBI Taxonomy" id="634784"/>
    <lineage>
        <taxon>Bacteria</taxon>
        <taxon>Pseudomonadati</taxon>
        <taxon>Pseudomonadota</taxon>
        <taxon>Alphaproteobacteria</taxon>
        <taxon>Hyphomicrobiales</taxon>
        <taxon>Nitrobacteraceae</taxon>
        <taxon>Bradyrhizobium</taxon>
    </lineage>
</organism>
<evidence type="ECO:0008006" key="5">
    <source>
        <dbReference type="Google" id="ProtNLM"/>
    </source>
</evidence>
<accession>A0ABU8BGZ6</accession>
<feature type="compositionally biased region" description="Polar residues" evidence="1">
    <location>
        <begin position="64"/>
        <end position="75"/>
    </location>
</feature>
<proteinExistence type="predicted"/>
<name>A0ABU8BGZ6_9BRAD</name>
<reference evidence="3 4" key="1">
    <citation type="submission" date="2024-02" db="EMBL/GenBank/DDBJ databases">
        <title>Adaptive strategies in a cosmopolitan and abundant soil bacterium.</title>
        <authorList>
            <person name="Carini P."/>
        </authorList>
    </citation>
    <scope>NUCLEOTIDE SEQUENCE [LARGE SCALE GENOMIC DNA]</scope>
    <source>
        <strain evidence="3 4">AZCC 1608</strain>
    </source>
</reference>
<keyword evidence="2" id="KW-0732">Signal</keyword>
<keyword evidence="4" id="KW-1185">Reference proteome</keyword>
<dbReference type="Proteomes" id="UP001364224">
    <property type="component" value="Unassembled WGS sequence"/>
</dbReference>
<evidence type="ECO:0000313" key="4">
    <source>
        <dbReference type="Proteomes" id="UP001364224"/>
    </source>
</evidence>
<sequence length="75" mass="7761">MLKPLIAATAALLVATSAFAQSDKMKSSDSSEYSSAQKKMQKTSEQKMKKSKASTAKGAPESAPGTTTGSGAKKY</sequence>
<feature type="chain" id="PRO_5047535372" description="DUF680 domain-containing protein" evidence="2">
    <location>
        <begin position="21"/>
        <end position="75"/>
    </location>
</feature>
<protein>
    <recommendedName>
        <fullName evidence="5">DUF680 domain-containing protein</fullName>
    </recommendedName>
</protein>
<evidence type="ECO:0000256" key="2">
    <source>
        <dbReference type="SAM" id="SignalP"/>
    </source>
</evidence>
<evidence type="ECO:0000313" key="3">
    <source>
        <dbReference type="EMBL" id="MEH2557831.1"/>
    </source>
</evidence>
<evidence type="ECO:0000256" key="1">
    <source>
        <dbReference type="SAM" id="MobiDB-lite"/>
    </source>
</evidence>
<feature type="region of interest" description="Disordered" evidence="1">
    <location>
        <begin position="20"/>
        <end position="75"/>
    </location>
</feature>
<dbReference type="EMBL" id="JAZHRV010000001">
    <property type="protein sequence ID" value="MEH2557831.1"/>
    <property type="molecule type" value="Genomic_DNA"/>
</dbReference>
<comment type="caution">
    <text evidence="3">The sequence shown here is derived from an EMBL/GenBank/DDBJ whole genome shotgun (WGS) entry which is preliminary data.</text>
</comment>